<dbReference type="PROSITE" id="PS51324">
    <property type="entry name" value="ERV_ALR"/>
    <property type="match status" value="1"/>
</dbReference>
<feature type="domain" description="ERV/ALR sulfhydryl oxidase" evidence="7">
    <location>
        <begin position="11"/>
        <end position="122"/>
    </location>
</feature>
<evidence type="ECO:0000256" key="4">
    <source>
        <dbReference type="ARBA" id="ARBA00022827"/>
    </source>
</evidence>
<name>A0A6C0LRU0_9ZZZZ</name>
<dbReference type="AlphaFoldDB" id="A0A6C0LRU0"/>
<dbReference type="EC" id="1.8.3.2" evidence="2"/>
<evidence type="ECO:0000256" key="1">
    <source>
        <dbReference type="ARBA" id="ARBA00001974"/>
    </source>
</evidence>
<evidence type="ECO:0000256" key="5">
    <source>
        <dbReference type="ARBA" id="ARBA00023002"/>
    </source>
</evidence>
<protein>
    <recommendedName>
        <fullName evidence="2">thiol oxidase</fullName>
        <ecNumber evidence="2">1.8.3.2</ecNumber>
    </recommendedName>
</protein>
<evidence type="ECO:0000256" key="3">
    <source>
        <dbReference type="ARBA" id="ARBA00022630"/>
    </source>
</evidence>
<keyword evidence="3" id="KW-0285">Flavoprotein</keyword>
<dbReference type="Pfam" id="PF04777">
    <property type="entry name" value="Evr1_Alr"/>
    <property type="match status" value="1"/>
</dbReference>
<dbReference type="EMBL" id="MN740537">
    <property type="protein sequence ID" value="QHU32284.1"/>
    <property type="molecule type" value="Genomic_DNA"/>
</dbReference>
<keyword evidence="5" id="KW-0560">Oxidoreductase</keyword>
<proteinExistence type="predicted"/>
<dbReference type="GO" id="GO:0016972">
    <property type="term" value="F:thiol oxidase activity"/>
    <property type="evidence" value="ECO:0007669"/>
    <property type="project" value="UniProtKB-EC"/>
</dbReference>
<evidence type="ECO:0000259" key="7">
    <source>
        <dbReference type="PROSITE" id="PS51324"/>
    </source>
</evidence>
<comment type="cofactor">
    <cofactor evidence="1">
        <name>FAD</name>
        <dbReference type="ChEBI" id="CHEBI:57692"/>
    </cofactor>
</comment>
<evidence type="ECO:0000313" key="8">
    <source>
        <dbReference type="EMBL" id="QHU32284.1"/>
    </source>
</evidence>
<keyword evidence="6" id="KW-1015">Disulfide bond</keyword>
<dbReference type="InterPro" id="IPR017905">
    <property type="entry name" value="ERV/ALR_sulphydryl_oxidase"/>
</dbReference>
<reference evidence="8" key="1">
    <citation type="journal article" date="2020" name="Nature">
        <title>Giant virus diversity and host interactions through global metagenomics.</title>
        <authorList>
            <person name="Schulz F."/>
            <person name="Roux S."/>
            <person name="Paez-Espino D."/>
            <person name="Jungbluth S."/>
            <person name="Walsh D.A."/>
            <person name="Denef V.J."/>
            <person name="McMahon K.D."/>
            <person name="Konstantinidis K.T."/>
            <person name="Eloe-Fadrosh E.A."/>
            <person name="Kyrpides N.C."/>
            <person name="Woyke T."/>
        </authorList>
    </citation>
    <scope>NUCLEOTIDE SEQUENCE</scope>
    <source>
        <strain evidence="8">GVMAG-M-3300027963-9</strain>
    </source>
</reference>
<dbReference type="Gene3D" id="1.20.120.310">
    <property type="entry name" value="ERV/ALR sulfhydryl oxidase domain"/>
    <property type="match status" value="1"/>
</dbReference>
<sequence length="169" mass="19695">MPCSCQKPEPDYPESDHWGPPLWSILHILAERGGRAVTPLYQEDEKRQWISLIQLLPKMIPCPMCRQHCEEWLIFRPITDLKNIAYTNYYSWLTTWVYDFHESVNDRTGKPSFDKSLLAATYGHLSIKGTLQVLKPHIETAIRLTGLTILPWNKWLVHLKMLCSIYGIS</sequence>
<evidence type="ECO:0000256" key="2">
    <source>
        <dbReference type="ARBA" id="ARBA00012512"/>
    </source>
</evidence>
<accession>A0A6C0LRU0</accession>
<dbReference type="SUPFAM" id="SSF69000">
    <property type="entry name" value="FAD-dependent thiol oxidase"/>
    <property type="match status" value="1"/>
</dbReference>
<organism evidence="8">
    <name type="scientific">viral metagenome</name>
    <dbReference type="NCBI Taxonomy" id="1070528"/>
    <lineage>
        <taxon>unclassified sequences</taxon>
        <taxon>metagenomes</taxon>
        <taxon>organismal metagenomes</taxon>
    </lineage>
</organism>
<dbReference type="InterPro" id="IPR036774">
    <property type="entry name" value="ERV/ALR_sulphydryl_oxid_sf"/>
</dbReference>
<evidence type="ECO:0000256" key="6">
    <source>
        <dbReference type="ARBA" id="ARBA00023157"/>
    </source>
</evidence>
<keyword evidence="4" id="KW-0274">FAD</keyword>